<evidence type="ECO:0000313" key="9">
    <source>
        <dbReference type="Proteomes" id="UP001431010"/>
    </source>
</evidence>
<name>A0ABY3RCF6_9BRAD</name>
<dbReference type="RefSeq" id="WP_231322774.1">
    <property type="nucleotide sequence ID" value="NZ_CP088156.1"/>
</dbReference>
<dbReference type="InterPro" id="IPR018107">
    <property type="entry name" value="Na-dicarboxylate_symporter_CS"/>
</dbReference>
<keyword evidence="5 7" id="KW-1133">Transmembrane helix</keyword>
<organism evidence="8 9">
    <name type="scientific">Bradyrhizobium ontarionense</name>
    <dbReference type="NCBI Taxonomy" id="2898149"/>
    <lineage>
        <taxon>Bacteria</taxon>
        <taxon>Pseudomonadati</taxon>
        <taxon>Pseudomonadota</taxon>
        <taxon>Alphaproteobacteria</taxon>
        <taxon>Hyphomicrobiales</taxon>
        <taxon>Nitrobacteraceae</taxon>
        <taxon>Bradyrhizobium</taxon>
    </lineage>
</organism>
<keyword evidence="4" id="KW-0769">Symport</keyword>
<feature type="transmembrane region" description="Helical" evidence="7">
    <location>
        <begin position="197"/>
        <end position="217"/>
    </location>
</feature>
<feature type="transmembrane region" description="Helical" evidence="7">
    <location>
        <begin position="20"/>
        <end position="39"/>
    </location>
</feature>
<dbReference type="InterPro" id="IPR036458">
    <property type="entry name" value="Na:dicarbo_symporter_sf"/>
</dbReference>
<evidence type="ECO:0000256" key="1">
    <source>
        <dbReference type="ARBA" id="ARBA00004141"/>
    </source>
</evidence>
<dbReference type="PRINTS" id="PR00173">
    <property type="entry name" value="EDTRNSPORT"/>
</dbReference>
<dbReference type="Pfam" id="PF00375">
    <property type="entry name" value="SDF"/>
    <property type="match status" value="1"/>
</dbReference>
<dbReference type="PANTHER" id="PTHR42865">
    <property type="entry name" value="PROTON/GLUTAMATE-ASPARTATE SYMPORTER"/>
    <property type="match status" value="1"/>
</dbReference>
<accession>A0ABY3RCF6</accession>
<feature type="transmembrane region" description="Helical" evidence="7">
    <location>
        <begin position="51"/>
        <end position="73"/>
    </location>
</feature>
<proteinExistence type="predicted"/>
<keyword evidence="2" id="KW-0813">Transport</keyword>
<evidence type="ECO:0000256" key="5">
    <source>
        <dbReference type="ARBA" id="ARBA00022989"/>
    </source>
</evidence>
<feature type="transmembrane region" description="Helical" evidence="7">
    <location>
        <begin position="258"/>
        <end position="276"/>
    </location>
</feature>
<feature type="transmembrane region" description="Helical" evidence="7">
    <location>
        <begin position="158"/>
        <end position="176"/>
    </location>
</feature>
<evidence type="ECO:0000256" key="7">
    <source>
        <dbReference type="SAM" id="Phobius"/>
    </source>
</evidence>
<gene>
    <name evidence="8" type="ORF">LQG66_01805</name>
</gene>
<keyword evidence="3 7" id="KW-0812">Transmembrane</keyword>
<evidence type="ECO:0000313" key="8">
    <source>
        <dbReference type="EMBL" id="UFZ05080.1"/>
    </source>
</evidence>
<evidence type="ECO:0000256" key="2">
    <source>
        <dbReference type="ARBA" id="ARBA00022448"/>
    </source>
</evidence>
<dbReference type="EMBL" id="CP088156">
    <property type="protein sequence ID" value="UFZ05080.1"/>
    <property type="molecule type" value="Genomic_DNA"/>
</dbReference>
<dbReference type="PROSITE" id="PS00714">
    <property type="entry name" value="NA_DICARBOXYL_SYMP_2"/>
    <property type="match status" value="1"/>
</dbReference>
<dbReference type="InterPro" id="IPR001991">
    <property type="entry name" value="Na-dicarboxylate_symporter"/>
</dbReference>
<sequence>MSVAVASASAPARKALWKNLGVQVVIAMILGTLVGLLFPSFAAQLKILGDIFLRLIKTAVAPLVFLCVVVGVVSAGDFKRIGKVGLVAMLYFEIVSSIALGFGLVAGNLLGIGQGMSATTAASGVKPPSAAGAPHSTLEFILNIFPDNFIGAFARGELLQVLVIALIFGAALLHLKESKRLPIERGLNAISDAFFEFIHLIMWVAPIGTFGAVAFAVGSSGTAVLLSLIYLVLSFYAVVIAFIVVVLGGICAMFRINLFSFLAFIKDEIFIVLGTASSESVLPRLLEKLPTYGCSKQSVGLVLPTGYAFNLDGTSIYMSMGILFLAHAYNVPLDFSQQLGILAIMLLTSKGAATVSGGSFVVFAATVAATGVLPLEGLAVLFGVYRFMSIAIATTNVIGNSIATIVTAKICGEFDESVLARTVREEMA</sequence>
<dbReference type="Gene3D" id="1.10.3860.10">
    <property type="entry name" value="Sodium:dicarboxylate symporter"/>
    <property type="match status" value="1"/>
</dbReference>
<dbReference type="PANTHER" id="PTHR42865:SF1">
    <property type="entry name" value="AEROBIC C4-DICARBOXYLATE TRANSPORT PROTEIN"/>
    <property type="match status" value="1"/>
</dbReference>
<evidence type="ECO:0000256" key="3">
    <source>
        <dbReference type="ARBA" id="ARBA00022692"/>
    </source>
</evidence>
<feature type="transmembrane region" description="Helical" evidence="7">
    <location>
        <begin position="223"/>
        <end position="251"/>
    </location>
</feature>
<dbReference type="SUPFAM" id="SSF118215">
    <property type="entry name" value="Proton glutamate symport protein"/>
    <property type="match status" value="1"/>
</dbReference>
<keyword evidence="6 7" id="KW-0472">Membrane</keyword>
<keyword evidence="9" id="KW-1185">Reference proteome</keyword>
<evidence type="ECO:0000256" key="6">
    <source>
        <dbReference type="ARBA" id="ARBA00023136"/>
    </source>
</evidence>
<dbReference type="Proteomes" id="UP001431010">
    <property type="component" value="Chromosome"/>
</dbReference>
<reference evidence="8" key="1">
    <citation type="journal article" date="2024" name="Antonie Van Leeuwenhoek">
        <title>Bradyrhizobium ontarionense sp. nov., a novel bacterial symbiont isolated from Aeschynomene indica (Indian jointvetch), harbours photosynthesis, nitrogen fixation and nitrous oxide (N2O) reductase genes.</title>
        <authorList>
            <person name="Bromfield E.S.P."/>
            <person name="Cloutier S."/>
        </authorList>
    </citation>
    <scope>NUCLEOTIDE SEQUENCE</scope>
    <source>
        <strain evidence="8">A19</strain>
    </source>
</reference>
<comment type="subcellular location">
    <subcellularLocation>
        <location evidence="1">Membrane</location>
        <topology evidence="1">Multi-pass membrane protein</topology>
    </subcellularLocation>
</comment>
<protein>
    <submittedName>
        <fullName evidence="8">Cation:dicarboxylase symporter family transporter</fullName>
    </submittedName>
</protein>
<feature type="transmembrane region" description="Helical" evidence="7">
    <location>
        <begin position="85"/>
        <end position="106"/>
    </location>
</feature>
<feature type="transmembrane region" description="Helical" evidence="7">
    <location>
        <begin position="314"/>
        <end position="331"/>
    </location>
</feature>
<evidence type="ECO:0000256" key="4">
    <source>
        <dbReference type="ARBA" id="ARBA00022847"/>
    </source>
</evidence>
<feature type="transmembrane region" description="Helical" evidence="7">
    <location>
        <begin position="379"/>
        <end position="399"/>
    </location>
</feature>